<feature type="compositionally biased region" description="Basic and acidic residues" evidence="1">
    <location>
        <begin position="143"/>
        <end position="159"/>
    </location>
</feature>
<dbReference type="Proteomes" id="UP001295444">
    <property type="component" value="Chromosome 04"/>
</dbReference>
<proteinExistence type="predicted"/>
<feature type="compositionally biased region" description="Acidic residues" evidence="1">
    <location>
        <begin position="191"/>
        <end position="216"/>
    </location>
</feature>
<sequence>MRTTQVRIAAAILRKGKICRALDSAANTVLWGRELIPVAGQTLPVFPRSLFLREHSGPKMPAALDTAQEHMDSEELHSLLDAAMAKSVTQAIVTAMGAMSENLSHSITTAMRATQLPANPMANPPENKPVAPSGRKAAKKSRHLDDYASKTLQTDRVRPVTEPVVGPQLRAPHRAKSVRKWKRAKALMESSDSESELEEAQSESDEEDSDDYDVDSSEAHLRDYSPAT</sequence>
<name>A0AAD1W4E1_PELCU</name>
<protein>
    <submittedName>
        <fullName evidence="2">Uncharacterized protein</fullName>
    </submittedName>
</protein>
<dbReference type="AlphaFoldDB" id="A0AAD1W4E1"/>
<feature type="compositionally biased region" description="Basic and acidic residues" evidence="1">
    <location>
        <begin position="217"/>
        <end position="228"/>
    </location>
</feature>
<evidence type="ECO:0000256" key="1">
    <source>
        <dbReference type="SAM" id="MobiDB-lite"/>
    </source>
</evidence>
<reference evidence="2" key="1">
    <citation type="submission" date="2022-03" db="EMBL/GenBank/DDBJ databases">
        <authorList>
            <person name="Alioto T."/>
            <person name="Alioto T."/>
            <person name="Gomez Garrido J."/>
        </authorList>
    </citation>
    <scope>NUCLEOTIDE SEQUENCE</scope>
</reference>
<gene>
    <name evidence="2" type="ORF">PECUL_23A022536</name>
</gene>
<keyword evidence="3" id="KW-1185">Reference proteome</keyword>
<evidence type="ECO:0000313" key="3">
    <source>
        <dbReference type="Proteomes" id="UP001295444"/>
    </source>
</evidence>
<accession>A0AAD1W4E1</accession>
<feature type="compositionally biased region" description="Basic residues" evidence="1">
    <location>
        <begin position="171"/>
        <end position="185"/>
    </location>
</feature>
<organism evidence="2 3">
    <name type="scientific">Pelobates cultripes</name>
    <name type="common">Western spadefoot toad</name>
    <dbReference type="NCBI Taxonomy" id="61616"/>
    <lineage>
        <taxon>Eukaryota</taxon>
        <taxon>Metazoa</taxon>
        <taxon>Chordata</taxon>
        <taxon>Craniata</taxon>
        <taxon>Vertebrata</taxon>
        <taxon>Euteleostomi</taxon>
        <taxon>Amphibia</taxon>
        <taxon>Batrachia</taxon>
        <taxon>Anura</taxon>
        <taxon>Pelobatoidea</taxon>
        <taxon>Pelobatidae</taxon>
        <taxon>Pelobates</taxon>
    </lineage>
</organism>
<feature type="non-terminal residue" evidence="2">
    <location>
        <position position="228"/>
    </location>
</feature>
<dbReference type="EMBL" id="OW240915">
    <property type="protein sequence ID" value="CAH2282941.1"/>
    <property type="molecule type" value="Genomic_DNA"/>
</dbReference>
<evidence type="ECO:0000313" key="2">
    <source>
        <dbReference type="EMBL" id="CAH2282941.1"/>
    </source>
</evidence>
<feature type="region of interest" description="Disordered" evidence="1">
    <location>
        <begin position="117"/>
        <end position="228"/>
    </location>
</feature>